<keyword evidence="3" id="KW-1185">Reference proteome</keyword>
<dbReference type="PANTHER" id="PTHR45786:SF74">
    <property type="entry name" value="ATP-DEPENDENT DNA HELICASE"/>
    <property type="match status" value="1"/>
</dbReference>
<accession>A0AAF0W6U9</accession>
<reference evidence="2" key="2">
    <citation type="submission" date="2022-03" db="EMBL/GenBank/DDBJ databases">
        <title>Draft title - Genomic analysis of global carrot germplasm unveils the trajectory of domestication and the origin of high carotenoid orange carrot.</title>
        <authorList>
            <person name="Iorizzo M."/>
            <person name="Ellison S."/>
            <person name="Senalik D."/>
            <person name="Macko-Podgorni A."/>
            <person name="Grzebelus D."/>
            <person name="Bostan H."/>
            <person name="Rolling W."/>
            <person name="Curaba J."/>
            <person name="Simon P."/>
        </authorList>
    </citation>
    <scope>NUCLEOTIDE SEQUENCE</scope>
    <source>
        <tissue evidence="2">Leaf</tissue>
    </source>
</reference>
<dbReference type="InterPro" id="IPR025476">
    <property type="entry name" value="Helitron_helicase-like"/>
</dbReference>
<sequence length="454" mass="52364">MWKEERVNKNVVRGTPEFSTCCGKGQIKLPKAPPTPSYLYQVYNDPKKAKKFRKNIRMYNTMFAFTSMGGKVDHSINNGSSPYIYRLNGQNHHVFGSLIPNEGDDPKFCQLYIYDTEHELENRLKWVKVDDGKIVDSEIVKGLLDMLDSTNELVPFFRMARDRFKDEPVQDLKIVMKVSRAASGRENFIGPSNEVGAIMVGDLEDTCGERDIIIESKSNGLERISDIHPKLMALQYPLLFPNGEDGYHDDIPYSLTQKNSAKKRERVTMKEYYSYRLQVRHDEGNTPRLGGRLFQQYIVLDAFSAIEQARLWWFRTHQTTLRNDLYSNISKHVRDGEDSSSNVGKGFILPASFLGSKRYMQENFQDALAVCRYIGHPDIFLTMTTNPLWDEIVQMMKHMPDCLTVDCPDIIARVFKLKLDQIVDDIKKKSYFGVCVASKSHCTYFFTCIVFCKY</sequence>
<gene>
    <name evidence="2" type="ORF">DCAR_0101888</name>
</gene>
<dbReference type="AlphaFoldDB" id="A0AAF0W6U9"/>
<dbReference type="Proteomes" id="UP000077755">
    <property type="component" value="Chromosome 1"/>
</dbReference>
<evidence type="ECO:0000313" key="2">
    <source>
        <dbReference type="EMBL" id="WOG82720.1"/>
    </source>
</evidence>
<proteinExistence type="predicted"/>
<evidence type="ECO:0000259" key="1">
    <source>
        <dbReference type="Pfam" id="PF14214"/>
    </source>
</evidence>
<organism evidence="2 3">
    <name type="scientific">Daucus carota subsp. sativus</name>
    <name type="common">Carrot</name>
    <dbReference type="NCBI Taxonomy" id="79200"/>
    <lineage>
        <taxon>Eukaryota</taxon>
        <taxon>Viridiplantae</taxon>
        <taxon>Streptophyta</taxon>
        <taxon>Embryophyta</taxon>
        <taxon>Tracheophyta</taxon>
        <taxon>Spermatophyta</taxon>
        <taxon>Magnoliopsida</taxon>
        <taxon>eudicotyledons</taxon>
        <taxon>Gunneridae</taxon>
        <taxon>Pentapetalae</taxon>
        <taxon>asterids</taxon>
        <taxon>campanulids</taxon>
        <taxon>Apiales</taxon>
        <taxon>Apiaceae</taxon>
        <taxon>Apioideae</taxon>
        <taxon>Scandiceae</taxon>
        <taxon>Daucinae</taxon>
        <taxon>Daucus</taxon>
        <taxon>Daucus sect. Daucus</taxon>
    </lineage>
</organism>
<dbReference type="PANTHER" id="PTHR45786">
    <property type="entry name" value="DNA BINDING PROTEIN-LIKE"/>
    <property type="match status" value="1"/>
</dbReference>
<feature type="domain" description="Helitron helicase-like" evidence="1">
    <location>
        <begin position="272"/>
        <end position="437"/>
    </location>
</feature>
<dbReference type="EMBL" id="CP093343">
    <property type="protein sequence ID" value="WOG82720.1"/>
    <property type="molecule type" value="Genomic_DNA"/>
</dbReference>
<evidence type="ECO:0000313" key="3">
    <source>
        <dbReference type="Proteomes" id="UP000077755"/>
    </source>
</evidence>
<name>A0AAF0W6U9_DAUCS</name>
<protein>
    <recommendedName>
        <fullName evidence="1">Helitron helicase-like domain-containing protein</fullName>
    </recommendedName>
</protein>
<reference evidence="2" key="1">
    <citation type="journal article" date="2016" name="Nat. Genet.">
        <title>A high-quality carrot genome assembly provides new insights into carotenoid accumulation and asterid genome evolution.</title>
        <authorList>
            <person name="Iorizzo M."/>
            <person name="Ellison S."/>
            <person name="Senalik D."/>
            <person name="Zeng P."/>
            <person name="Satapoomin P."/>
            <person name="Huang J."/>
            <person name="Bowman M."/>
            <person name="Iovene M."/>
            <person name="Sanseverino W."/>
            <person name="Cavagnaro P."/>
            <person name="Yildiz M."/>
            <person name="Macko-Podgorni A."/>
            <person name="Moranska E."/>
            <person name="Grzebelus E."/>
            <person name="Grzebelus D."/>
            <person name="Ashrafi H."/>
            <person name="Zheng Z."/>
            <person name="Cheng S."/>
            <person name="Spooner D."/>
            <person name="Van Deynze A."/>
            <person name="Simon P."/>
        </authorList>
    </citation>
    <scope>NUCLEOTIDE SEQUENCE</scope>
    <source>
        <tissue evidence="2">Leaf</tissue>
    </source>
</reference>
<dbReference type="Pfam" id="PF14214">
    <property type="entry name" value="Helitron_like_N"/>
    <property type="match status" value="1"/>
</dbReference>